<sequence>MPSEIVPSQVPPRRAYVLKMYPRFSETFIVSEILAREAAGEDIVIFSLRPCTDARFHPELARVQAPVIHVPRPSSAHGFWQLWQEATADPVLADGTAENLGDLVGLDHDDAAQSLAVARLAREHGVTHLHAHFASVATTVARAASLLTGIPYSFTTHAKDIFHDSVVTADLARKTADADHVVAISDFNRDYLRRRLGPVLAERIHVVRNGLELDRFPYRPGRPAGWVARLLAVGRLVEKKGFTHLLPALALLLESGRDVRLDLVGTGPLEAELHEQITELGLADTVTMHGALTQREVTAMIDDHTALVAPFVPGSDGNVDGLPTVLLEGMAAGIPCVAGSVTAVPEIVIDGRTGWLVDGTDPNAIASAVAEVIDLTAHDPQTLRRITDAARDRVADLHDSRRQARALADLIDRPADDVDQPVEELEVAS</sequence>
<dbReference type="Pfam" id="PF00534">
    <property type="entry name" value="Glycos_transf_1"/>
    <property type="match status" value="1"/>
</dbReference>
<dbReference type="InterPro" id="IPR028098">
    <property type="entry name" value="Glyco_trans_4-like_N"/>
</dbReference>
<evidence type="ECO:0000256" key="2">
    <source>
        <dbReference type="ARBA" id="ARBA00022679"/>
    </source>
</evidence>
<proteinExistence type="predicted"/>
<reference evidence="5 6" key="1">
    <citation type="submission" date="2017-03" db="EMBL/GenBank/DDBJ databases">
        <authorList>
            <person name="Afonso C.L."/>
            <person name="Miller P.J."/>
            <person name="Scott M.A."/>
            <person name="Spackman E."/>
            <person name="Goraichik I."/>
            <person name="Dimitrov K.M."/>
            <person name="Suarez D.L."/>
            <person name="Swayne D.E."/>
        </authorList>
    </citation>
    <scope>NUCLEOTIDE SEQUENCE [LARGE SCALE GENOMIC DNA]</scope>
    <source>
        <strain evidence="5 6">CIP 102111</strain>
    </source>
</reference>
<feature type="domain" description="Glycosyl transferase family 1" evidence="3">
    <location>
        <begin position="230"/>
        <end position="391"/>
    </location>
</feature>
<evidence type="ECO:0000313" key="6">
    <source>
        <dbReference type="Proteomes" id="UP000234333"/>
    </source>
</evidence>
<keyword evidence="1" id="KW-0328">Glycosyltransferase</keyword>
<dbReference type="RefSeq" id="WP_101623484.1">
    <property type="nucleotide sequence ID" value="NZ_FXZC01000001.1"/>
</dbReference>
<dbReference type="Pfam" id="PF13439">
    <property type="entry name" value="Glyco_transf_4"/>
    <property type="match status" value="1"/>
</dbReference>
<name>A0A2H1HS20_9MICO</name>
<evidence type="ECO:0000259" key="4">
    <source>
        <dbReference type="Pfam" id="PF13439"/>
    </source>
</evidence>
<dbReference type="EMBL" id="FXZC01000001">
    <property type="protein sequence ID" value="SMX65733.1"/>
    <property type="molecule type" value="Genomic_DNA"/>
</dbReference>
<organism evidence="5 6">
    <name type="scientific">Brevibacterium casei CIP 102111</name>
    <dbReference type="NCBI Taxonomy" id="1255625"/>
    <lineage>
        <taxon>Bacteria</taxon>
        <taxon>Bacillati</taxon>
        <taxon>Actinomycetota</taxon>
        <taxon>Actinomycetes</taxon>
        <taxon>Micrococcales</taxon>
        <taxon>Brevibacteriaceae</taxon>
        <taxon>Brevibacterium</taxon>
    </lineage>
</organism>
<dbReference type="CDD" id="cd03801">
    <property type="entry name" value="GT4_PimA-like"/>
    <property type="match status" value="1"/>
</dbReference>
<evidence type="ECO:0000259" key="3">
    <source>
        <dbReference type="Pfam" id="PF00534"/>
    </source>
</evidence>
<dbReference type="AlphaFoldDB" id="A0A2H1HS20"/>
<dbReference type="GeneID" id="99774098"/>
<keyword evidence="2 5" id="KW-0808">Transferase</keyword>
<dbReference type="PANTHER" id="PTHR12526:SF510">
    <property type="entry name" value="D-INOSITOL 3-PHOSPHATE GLYCOSYLTRANSFERASE"/>
    <property type="match status" value="1"/>
</dbReference>
<dbReference type="InterPro" id="IPR001296">
    <property type="entry name" value="Glyco_trans_1"/>
</dbReference>
<dbReference type="PANTHER" id="PTHR12526">
    <property type="entry name" value="GLYCOSYLTRANSFERASE"/>
    <property type="match status" value="1"/>
</dbReference>
<gene>
    <name evidence="5" type="ORF">BC102111_00489</name>
</gene>
<dbReference type="SUPFAM" id="SSF53756">
    <property type="entry name" value="UDP-Glycosyltransferase/glycogen phosphorylase"/>
    <property type="match status" value="1"/>
</dbReference>
<dbReference type="Proteomes" id="UP000234333">
    <property type="component" value="Unassembled WGS sequence"/>
</dbReference>
<dbReference type="Gene3D" id="3.40.50.2000">
    <property type="entry name" value="Glycogen Phosphorylase B"/>
    <property type="match status" value="2"/>
</dbReference>
<protein>
    <submittedName>
        <fullName evidence="5">Glycosyltransferase involved in cell wall bisynthesis</fullName>
    </submittedName>
</protein>
<evidence type="ECO:0000256" key="1">
    <source>
        <dbReference type="ARBA" id="ARBA00022676"/>
    </source>
</evidence>
<accession>A0A2H1HS20</accession>
<dbReference type="GO" id="GO:0016757">
    <property type="term" value="F:glycosyltransferase activity"/>
    <property type="evidence" value="ECO:0007669"/>
    <property type="project" value="UniProtKB-KW"/>
</dbReference>
<evidence type="ECO:0000313" key="5">
    <source>
        <dbReference type="EMBL" id="SMX65733.1"/>
    </source>
</evidence>
<feature type="domain" description="Glycosyltransferase subfamily 4-like N-terminal" evidence="4">
    <location>
        <begin position="112"/>
        <end position="215"/>
    </location>
</feature>